<reference evidence="2 3" key="1">
    <citation type="journal article" date="2015" name="Genome Biol. Evol.">
        <title>Phylogenomic analyses indicate that early fungi evolved digesting cell walls of algal ancestors of land plants.</title>
        <authorList>
            <person name="Chang Y."/>
            <person name="Wang S."/>
            <person name="Sekimoto S."/>
            <person name="Aerts A.L."/>
            <person name="Choi C."/>
            <person name="Clum A."/>
            <person name="LaButti K.M."/>
            <person name="Lindquist E.A."/>
            <person name="Yee Ngan C."/>
            <person name="Ohm R.A."/>
            <person name="Salamov A.A."/>
            <person name="Grigoriev I.V."/>
            <person name="Spatafora J.W."/>
            <person name="Berbee M.L."/>
        </authorList>
    </citation>
    <scope>NUCLEOTIDE SEQUENCE [LARGE SCALE GENOMIC DNA]</scope>
    <source>
        <strain evidence="2 3">JEL478</strain>
    </source>
</reference>
<evidence type="ECO:0000259" key="1">
    <source>
        <dbReference type="Pfam" id="PF09588"/>
    </source>
</evidence>
<dbReference type="SUPFAM" id="SSF52980">
    <property type="entry name" value="Restriction endonuclease-like"/>
    <property type="match status" value="1"/>
</dbReference>
<dbReference type="GO" id="GO:0006302">
    <property type="term" value="P:double-strand break repair"/>
    <property type="evidence" value="ECO:0007669"/>
    <property type="project" value="UniProtKB-ARBA"/>
</dbReference>
<name>A0A139AYQ5_GONPJ</name>
<evidence type="ECO:0000313" key="2">
    <source>
        <dbReference type="EMBL" id="KXS21859.1"/>
    </source>
</evidence>
<sequence>MLGGKGIVQRSAEWYAVRKTLITASEASVLLRKTPAIVGSYCQSFDLPVAKVADNKPVSLYKSRKGLFEEKLGLRASRPGSPHTEWGTRYEAMAIRFYERLKGVHVEERGLMRHP</sequence>
<dbReference type="InterPro" id="IPR011604">
    <property type="entry name" value="PDDEXK-like_dom_sf"/>
</dbReference>
<accession>A0A139AYQ5</accession>
<dbReference type="InterPro" id="IPR011335">
    <property type="entry name" value="Restrct_endonuc-II-like"/>
</dbReference>
<dbReference type="OrthoDB" id="2117879at2759"/>
<dbReference type="AlphaFoldDB" id="A0A139AYQ5"/>
<keyword evidence="3" id="KW-1185">Reference proteome</keyword>
<feature type="non-terminal residue" evidence="2">
    <location>
        <position position="115"/>
    </location>
</feature>
<dbReference type="Pfam" id="PF09588">
    <property type="entry name" value="YqaJ"/>
    <property type="match status" value="1"/>
</dbReference>
<dbReference type="InterPro" id="IPR019080">
    <property type="entry name" value="YqaJ_viral_recombinase"/>
</dbReference>
<evidence type="ECO:0000313" key="3">
    <source>
        <dbReference type="Proteomes" id="UP000070544"/>
    </source>
</evidence>
<dbReference type="Gene3D" id="3.90.320.10">
    <property type="match status" value="1"/>
</dbReference>
<gene>
    <name evidence="2" type="ORF">M427DRAFT_51228</name>
</gene>
<dbReference type="Proteomes" id="UP000070544">
    <property type="component" value="Unassembled WGS sequence"/>
</dbReference>
<protein>
    <recommendedName>
        <fullName evidence="1">YqaJ viral recombinase domain-containing protein</fullName>
    </recommendedName>
</protein>
<feature type="domain" description="YqaJ viral recombinase" evidence="1">
    <location>
        <begin position="13"/>
        <end position="114"/>
    </location>
</feature>
<proteinExistence type="predicted"/>
<dbReference type="EMBL" id="KQ965732">
    <property type="protein sequence ID" value="KXS21859.1"/>
    <property type="molecule type" value="Genomic_DNA"/>
</dbReference>
<organism evidence="2 3">
    <name type="scientific">Gonapodya prolifera (strain JEL478)</name>
    <name type="common">Monoblepharis prolifera</name>
    <dbReference type="NCBI Taxonomy" id="1344416"/>
    <lineage>
        <taxon>Eukaryota</taxon>
        <taxon>Fungi</taxon>
        <taxon>Fungi incertae sedis</taxon>
        <taxon>Chytridiomycota</taxon>
        <taxon>Chytridiomycota incertae sedis</taxon>
        <taxon>Monoblepharidomycetes</taxon>
        <taxon>Monoblepharidales</taxon>
        <taxon>Gonapodyaceae</taxon>
        <taxon>Gonapodya</taxon>
    </lineage>
</organism>